<feature type="non-terminal residue" evidence="2">
    <location>
        <position position="1"/>
    </location>
</feature>
<feature type="region of interest" description="Disordered" evidence="1">
    <location>
        <begin position="68"/>
        <end position="90"/>
    </location>
</feature>
<evidence type="ECO:0000313" key="3">
    <source>
        <dbReference type="Proteomes" id="UP001044222"/>
    </source>
</evidence>
<dbReference type="AlphaFoldDB" id="A0A9D3MAQ2"/>
<accession>A0A9D3MAQ2</accession>
<proteinExistence type="predicted"/>
<evidence type="ECO:0000256" key="1">
    <source>
        <dbReference type="SAM" id="MobiDB-lite"/>
    </source>
</evidence>
<dbReference type="Proteomes" id="UP001044222">
    <property type="component" value="Chromosome 8"/>
</dbReference>
<gene>
    <name evidence="2" type="ORF">ANANG_G00165330</name>
</gene>
<keyword evidence="3" id="KW-1185">Reference proteome</keyword>
<protein>
    <submittedName>
        <fullName evidence="2">Uncharacterized protein</fullName>
    </submittedName>
</protein>
<sequence length="90" mass="9568">MKSSLFMEDEEGELFPRLGFSLSSPGFDQSKDLGSPRLLLPPQQGRPSGGLLQARFSTGAGLFSQLPEAPFGGVPQRLSRTSAADASRLS</sequence>
<feature type="compositionally biased region" description="Polar residues" evidence="1">
    <location>
        <begin position="78"/>
        <end position="90"/>
    </location>
</feature>
<dbReference type="EMBL" id="JAFIRN010000008">
    <property type="protein sequence ID" value="KAG5844701.1"/>
    <property type="molecule type" value="Genomic_DNA"/>
</dbReference>
<comment type="caution">
    <text evidence="2">The sequence shown here is derived from an EMBL/GenBank/DDBJ whole genome shotgun (WGS) entry which is preliminary data.</text>
</comment>
<feature type="compositionally biased region" description="Low complexity" evidence="1">
    <location>
        <begin position="33"/>
        <end position="50"/>
    </location>
</feature>
<reference evidence="2" key="1">
    <citation type="submission" date="2021-01" db="EMBL/GenBank/DDBJ databases">
        <title>A chromosome-scale assembly of European eel, Anguilla anguilla.</title>
        <authorList>
            <person name="Henkel C."/>
            <person name="Jong-Raadsen S.A."/>
            <person name="Dufour S."/>
            <person name="Weltzien F.-A."/>
            <person name="Palstra A.P."/>
            <person name="Pelster B."/>
            <person name="Spaink H.P."/>
            <person name="Van Den Thillart G.E."/>
            <person name="Jansen H."/>
            <person name="Zahm M."/>
            <person name="Klopp C."/>
            <person name="Cedric C."/>
            <person name="Louis A."/>
            <person name="Berthelot C."/>
            <person name="Parey E."/>
            <person name="Roest Crollius H."/>
            <person name="Montfort J."/>
            <person name="Robinson-Rechavi M."/>
            <person name="Bucao C."/>
            <person name="Bouchez O."/>
            <person name="Gislard M."/>
            <person name="Lluch J."/>
            <person name="Milhes M."/>
            <person name="Lampietro C."/>
            <person name="Lopez Roques C."/>
            <person name="Donnadieu C."/>
            <person name="Braasch I."/>
            <person name="Desvignes T."/>
            <person name="Postlethwait J."/>
            <person name="Bobe J."/>
            <person name="Guiguen Y."/>
            <person name="Dirks R."/>
        </authorList>
    </citation>
    <scope>NUCLEOTIDE SEQUENCE</scope>
    <source>
        <strain evidence="2">Tag_6206</strain>
        <tissue evidence="2">Liver</tissue>
    </source>
</reference>
<feature type="region of interest" description="Disordered" evidence="1">
    <location>
        <begin position="26"/>
        <end position="50"/>
    </location>
</feature>
<name>A0A9D3MAQ2_ANGAN</name>
<organism evidence="2 3">
    <name type="scientific">Anguilla anguilla</name>
    <name type="common">European freshwater eel</name>
    <name type="synonym">Muraena anguilla</name>
    <dbReference type="NCBI Taxonomy" id="7936"/>
    <lineage>
        <taxon>Eukaryota</taxon>
        <taxon>Metazoa</taxon>
        <taxon>Chordata</taxon>
        <taxon>Craniata</taxon>
        <taxon>Vertebrata</taxon>
        <taxon>Euteleostomi</taxon>
        <taxon>Actinopterygii</taxon>
        <taxon>Neopterygii</taxon>
        <taxon>Teleostei</taxon>
        <taxon>Anguilliformes</taxon>
        <taxon>Anguillidae</taxon>
        <taxon>Anguilla</taxon>
    </lineage>
</organism>
<evidence type="ECO:0000313" key="2">
    <source>
        <dbReference type="EMBL" id="KAG5844701.1"/>
    </source>
</evidence>